<dbReference type="PROSITE" id="PS51197">
    <property type="entry name" value="HTH_RRF2_2"/>
    <property type="match status" value="1"/>
</dbReference>
<dbReference type="PANTHER" id="PTHR33221">
    <property type="entry name" value="WINGED HELIX-TURN-HELIX TRANSCRIPTIONAL REGULATOR, RRF2 FAMILY"/>
    <property type="match status" value="1"/>
</dbReference>
<comment type="caution">
    <text evidence="1">The sequence shown here is derived from an EMBL/GenBank/DDBJ whole genome shotgun (WGS) entry which is preliminary data.</text>
</comment>
<accession>A0A9X2ZEY3</accession>
<dbReference type="GO" id="GO:0005829">
    <property type="term" value="C:cytosol"/>
    <property type="evidence" value="ECO:0007669"/>
    <property type="project" value="TreeGrafter"/>
</dbReference>
<dbReference type="SUPFAM" id="SSF46785">
    <property type="entry name" value="Winged helix' DNA-binding domain"/>
    <property type="match status" value="1"/>
</dbReference>
<dbReference type="GO" id="GO:0003700">
    <property type="term" value="F:DNA-binding transcription factor activity"/>
    <property type="evidence" value="ECO:0007669"/>
    <property type="project" value="TreeGrafter"/>
</dbReference>
<gene>
    <name evidence="1" type="ORF">OIU83_02225</name>
</gene>
<dbReference type="PANTHER" id="PTHR33221:SF15">
    <property type="entry name" value="HTH-TYPE TRANSCRIPTIONAL REGULATOR YWGB-RELATED"/>
    <property type="match status" value="1"/>
</dbReference>
<sequence length="135" mass="15173">MISGKFAITTHILTLLSKFPNDYLSSEYIAGSINLNPVLVRKEISNLKKNHIVESKEGKNGGTRLLKPASEITLHDIFKMTFDTVSLGYAKNQPNPDCPVGKRINENLDFLYLDINEKINAQLSTITLEDFSNQF</sequence>
<evidence type="ECO:0000313" key="2">
    <source>
        <dbReference type="Proteomes" id="UP001151079"/>
    </source>
</evidence>
<proteinExistence type="predicted"/>
<dbReference type="InterPro" id="IPR000944">
    <property type="entry name" value="Tscrpt_reg_Rrf2"/>
</dbReference>
<reference evidence="1" key="1">
    <citation type="submission" date="2022-10" db="EMBL/GenBank/DDBJ databases">
        <title>Two novel species of Flavobacterium.</title>
        <authorList>
            <person name="Liu Q."/>
            <person name="Xin Y.-H."/>
        </authorList>
    </citation>
    <scope>NUCLEOTIDE SEQUENCE</scope>
    <source>
        <strain evidence="1">LS1R49</strain>
    </source>
</reference>
<organism evidence="1 2">
    <name type="scientific">Flavobacterium shii</name>
    <dbReference type="NCBI Taxonomy" id="2987687"/>
    <lineage>
        <taxon>Bacteria</taxon>
        <taxon>Pseudomonadati</taxon>
        <taxon>Bacteroidota</taxon>
        <taxon>Flavobacteriia</taxon>
        <taxon>Flavobacteriales</taxon>
        <taxon>Flavobacteriaceae</taxon>
        <taxon>Flavobacterium</taxon>
    </lineage>
</organism>
<dbReference type="AlphaFoldDB" id="A0A9X2ZEY3"/>
<keyword evidence="2" id="KW-1185">Reference proteome</keyword>
<dbReference type="Pfam" id="PF02082">
    <property type="entry name" value="Rrf2"/>
    <property type="match status" value="1"/>
</dbReference>
<dbReference type="InterPro" id="IPR036388">
    <property type="entry name" value="WH-like_DNA-bd_sf"/>
</dbReference>
<dbReference type="Gene3D" id="1.10.10.10">
    <property type="entry name" value="Winged helix-like DNA-binding domain superfamily/Winged helix DNA-binding domain"/>
    <property type="match status" value="1"/>
</dbReference>
<evidence type="ECO:0000313" key="1">
    <source>
        <dbReference type="EMBL" id="MCV9926453.1"/>
    </source>
</evidence>
<protein>
    <submittedName>
        <fullName evidence="1">Rrf2 family transcriptional regulator</fullName>
    </submittedName>
</protein>
<dbReference type="EMBL" id="JAOZEW010000002">
    <property type="protein sequence ID" value="MCV9926453.1"/>
    <property type="molecule type" value="Genomic_DNA"/>
</dbReference>
<name>A0A9X2ZEY3_9FLAO</name>
<dbReference type="Proteomes" id="UP001151079">
    <property type="component" value="Unassembled WGS sequence"/>
</dbReference>
<dbReference type="RefSeq" id="WP_264204653.1">
    <property type="nucleotide sequence ID" value="NZ_JAOZEW010000002.1"/>
</dbReference>
<dbReference type="InterPro" id="IPR036390">
    <property type="entry name" value="WH_DNA-bd_sf"/>
</dbReference>